<comment type="caution">
    <text evidence="7">The sequence shown here is derived from an EMBL/GenBank/DDBJ whole genome shotgun (WGS) entry which is preliminary data.</text>
</comment>
<reference evidence="7" key="1">
    <citation type="submission" date="2020-03" db="EMBL/GenBank/DDBJ databases">
        <title>Draft sequencing of Paenibacilllus sp. S3N08.</title>
        <authorList>
            <person name="Kim D.-U."/>
        </authorList>
    </citation>
    <scope>NUCLEOTIDE SEQUENCE</scope>
    <source>
        <strain evidence="7">S3N08</strain>
    </source>
</reference>
<evidence type="ECO:0000313" key="7">
    <source>
        <dbReference type="EMBL" id="NHN31147.1"/>
    </source>
</evidence>
<accession>A0ABX0J436</accession>
<dbReference type="InterPro" id="IPR001091">
    <property type="entry name" value="RM_Methyltransferase"/>
</dbReference>
<dbReference type="InterPro" id="IPR002941">
    <property type="entry name" value="DNA_methylase_N4/N6"/>
</dbReference>
<comment type="similarity">
    <text evidence="1 5">Belongs to the N(4)/N(6)-methyltransferase family.</text>
</comment>
<gene>
    <name evidence="7" type="ORF">G9U52_15010</name>
</gene>
<evidence type="ECO:0000256" key="5">
    <source>
        <dbReference type="RuleBase" id="RU362026"/>
    </source>
</evidence>
<evidence type="ECO:0000256" key="4">
    <source>
        <dbReference type="ARBA" id="ARBA00022747"/>
    </source>
</evidence>
<keyword evidence="2" id="KW-0489">Methyltransferase</keyword>
<dbReference type="EMBL" id="JAAOIW010000005">
    <property type="protein sequence ID" value="NHN31147.1"/>
    <property type="molecule type" value="Genomic_DNA"/>
</dbReference>
<evidence type="ECO:0000259" key="6">
    <source>
        <dbReference type="Pfam" id="PF01555"/>
    </source>
</evidence>
<dbReference type="SUPFAM" id="SSF53335">
    <property type="entry name" value="S-adenosyl-L-methionine-dependent methyltransferases"/>
    <property type="match status" value="1"/>
</dbReference>
<dbReference type="InterPro" id="IPR029063">
    <property type="entry name" value="SAM-dependent_MTases_sf"/>
</dbReference>
<evidence type="ECO:0000256" key="2">
    <source>
        <dbReference type="ARBA" id="ARBA00022603"/>
    </source>
</evidence>
<dbReference type="EC" id="2.1.1.-" evidence="5"/>
<dbReference type="InterPro" id="IPR002052">
    <property type="entry name" value="DNA_methylase_N6_adenine_CS"/>
</dbReference>
<evidence type="ECO:0000256" key="1">
    <source>
        <dbReference type="ARBA" id="ARBA00006594"/>
    </source>
</evidence>
<dbReference type="PRINTS" id="PR00508">
    <property type="entry name" value="S21N4MTFRASE"/>
</dbReference>
<feature type="domain" description="DNA methylase N-4/N-6" evidence="6">
    <location>
        <begin position="31"/>
        <end position="231"/>
    </location>
</feature>
<evidence type="ECO:0000313" key="8">
    <source>
        <dbReference type="Proteomes" id="UP001165962"/>
    </source>
</evidence>
<dbReference type="PROSITE" id="PS00092">
    <property type="entry name" value="N6_MTASE"/>
    <property type="match status" value="1"/>
</dbReference>
<keyword evidence="4" id="KW-0680">Restriction system</keyword>
<sequence>MTKKLLGDIELNRIYQRDCIEGMRMIPSETVDLAIVDPPYGINFHSNYRKSSMLKTTGGIANDGIDNAGFLAVVIDEIYRVLKPNAHIYWFTRWDKVTEQQPLLERQFTVKNSLIWMKNNWSMGDLFGAYAGQYENILFAQKGRRLLNEVDGRTRHADILQFDRISPNKLRHSHEKPEGLIEFLIRKSSAVGDVILTPFCGSGTDCVAAAKTGRDFISFELDADHITTANKRLDSIPTTEVNAI</sequence>
<keyword evidence="8" id="KW-1185">Reference proteome</keyword>
<dbReference type="Pfam" id="PF01555">
    <property type="entry name" value="N6_N4_Mtase"/>
    <property type="match status" value="1"/>
</dbReference>
<evidence type="ECO:0000256" key="3">
    <source>
        <dbReference type="ARBA" id="ARBA00022679"/>
    </source>
</evidence>
<organism evidence="7 8">
    <name type="scientific">Paenibacillus agricola</name>
    <dbReference type="NCBI Taxonomy" id="2716264"/>
    <lineage>
        <taxon>Bacteria</taxon>
        <taxon>Bacillati</taxon>
        <taxon>Bacillota</taxon>
        <taxon>Bacilli</taxon>
        <taxon>Bacillales</taxon>
        <taxon>Paenibacillaceae</taxon>
        <taxon>Paenibacillus</taxon>
    </lineage>
</organism>
<dbReference type="Proteomes" id="UP001165962">
    <property type="component" value="Unassembled WGS sequence"/>
</dbReference>
<proteinExistence type="inferred from homology"/>
<dbReference type="RefSeq" id="WP_166150916.1">
    <property type="nucleotide sequence ID" value="NZ_JAAOIW010000005.1"/>
</dbReference>
<dbReference type="Gene3D" id="3.40.50.150">
    <property type="entry name" value="Vaccinia Virus protein VP39"/>
    <property type="match status" value="1"/>
</dbReference>
<keyword evidence="3" id="KW-0808">Transferase</keyword>
<name>A0ABX0J436_9BACL</name>
<protein>
    <recommendedName>
        <fullName evidence="5">Methyltransferase</fullName>
        <ecNumber evidence="5">2.1.1.-</ecNumber>
    </recommendedName>
</protein>